<evidence type="ECO:0000256" key="4">
    <source>
        <dbReference type="ARBA" id="ARBA00022833"/>
    </source>
</evidence>
<dbReference type="InterPro" id="IPR001915">
    <property type="entry name" value="Peptidase_M48"/>
</dbReference>
<keyword evidence="7" id="KW-0472">Membrane</keyword>
<proteinExistence type="inferred from homology"/>
<dbReference type="EMBL" id="MOMC01000007">
    <property type="protein sequence ID" value="ONH33119.1"/>
    <property type="molecule type" value="Genomic_DNA"/>
</dbReference>
<name>A0A1V2IJJ9_9ACTN</name>
<evidence type="ECO:0000256" key="1">
    <source>
        <dbReference type="ARBA" id="ARBA00022670"/>
    </source>
</evidence>
<organism evidence="9 10">
    <name type="scientific">Pseudofrankia asymbiotica</name>
    <dbReference type="NCBI Taxonomy" id="1834516"/>
    <lineage>
        <taxon>Bacteria</taxon>
        <taxon>Bacillati</taxon>
        <taxon>Actinomycetota</taxon>
        <taxon>Actinomycetes</taxon>
        <taxon>Frankiales</taxon>
        <taxon>Frankiaceae</taxon>
        <taxon>Pseudofrankia</taxon>
    </lineage>
</organism>
<evidence type="ECO:0000313" key="9">
    <source>
        <dbReference type="EMBL" id="ONH33119.1"/>
    </source>
</evidence>
<evidence type="ECO:0000256" key="2">
    <source>
        <dbReference type="ARBA" id="ARBA00022723"/>
    </source>
</evidence>
<sequence length="363" mass="37750">MVGELVLCALIAPLLGTLVMRLLADRVAAGIAVVAFTVSACLLALGTALVLLAGGIHTTTTLLNTGRRGWTAEAWADAGQDVWLSGPCALVAVVAAVSAARAWRAQRTALRAAGDEAAALPGEDVVVVVPSEHPDAFTLPGSPGRIVVTESMRAALSPDELGVVLAHERAHLRGRHHRYVDAARLAAAGQPLLRPVARLVEYGVERWADERAAVEVGDRVRVARAIGTVALVTAAAGPPSSPGFASPGSWCPAGHASLGSAPSALRIAAPVWLEEPARSAAALSRRARRVERAGRPPLAGRAPRPGPVPRRVRALLRPLPASSHLMLLTIPALLSLGSCFFAGNICYDLHLPLAVALEFEAQL</sequence>
<dbReference type="CDD" id="cd07326">
    <property type="entry name" value="M56_BlaR1_MecR1_like"/>
    <property type="match status" value="1"/>
</dbReference>
<dbReference type="STRING" id="1834516.BL253_02865"/>
<evidence type="ECO:0000313" key="10">
    <source>
        <dbReference type="Proteomes" id="UP000188929"/>
    </source>
</evidence>
<evidence type="ECO:0000259" key="8">
    <source>
        <dbReference type="Pfam" id="PF01435"/>
    </source>
</evidence>
<dbReference type="AlphaFoldDB" id="A0A1V2IJJ9"/>
<dbReference type="Pfam" id="PF01435">
    <property type="entry name" value="Peptidase_M48"/>
    <property type="match status" value="1"/>
</dbReference>
<dbReference type="GO" id="GO:0006508">
    <property type="term" value="P:proteolysis"/>
    <property type="evidence" value="ECO:0007669"/>
    <property type="project" value="UniProtKB-KW"/>
</dbReference>
<keyword evidence="7" id="KW-1133">Transmembrane helix</keyword>
<dbReference type="PANTHER" id="PTHR34978:SF3">
    <property type="entry name" value="SLR0241 PROTEIN"/>
    <property type="match status" value="1"/>
</dbReference>
<keyword evidence="2" id="KW-0479">Metal-binding</keyword>
<keyword evidence="7" id="KW-0812">Transmembrane</keyword>
<dbReference type="Proteomes" id="UP000188929">
    <property type="component" value="Unassembled WGS sequence"/>
</dbReference>
<keyword evidence="10" id="KW-1185">Reference proteome</keyword>
<keyword evidence="1 6" id="KW-0645">Protease</keyword>
<dbReference type="OrthoDB" id="3541294at2"/>
<keyword evidence="5 6" id="KW-0482">Metalloprotease</keyword>
<evidence type="ECO:0000256" key="7">
    <source>
        <dbReference type="SAM" id="Phobius"/>
    </source>
</evidence>
<comment type="similarity">
    <text evidence="6">Belongs to the peptidase M48 family.</text>
</comment>
<evidence type="ECO:0000256" key="3">
    <source>
        <dbReference type="ARBA" id="ARBA00022801"/>
    </source>
</evidence>
<dbReference type="Gene3D" id="3.30.2010.10">
    <property type="entry name" value="Metalloproteases ('zincins'), catalytic domain"/>
    <property type="match status" value="1"/>
</dbReference>
<dbReference type="PANTHER" id="PTHR34978">
    <property type="entry name" value="POSSIBLE SENSOR-TRANSDUCER PROTEIN BLAR"/>
    <property type="match status" value="1"/>
</dbReference>
<accession>A0A1V2IJJ9</accession>
<feature type="transmembrane region" description="Helical" evidence="7">
    <location>
        <begin position="6"/>
        <end position="24"/>
    </location>
</feature>
<keyword evidence="3 6" id="KW-0378">Hydrolase</keyword>
<reference evidence="10" key="1">
    <citation type="submission" date="2016-10" db="EMBL/GenBank/DDBJ databases">
        <title>Frankia sp. NRRL B-16386 Genome sequencing.</title>
        <authorList>
            <person name="Ghodhbane-Gtari F."/>
            <person name="Swanson E."/>
            <person name="Gueddou A."/>
            <person name="Hezbri K."/>
            <person name="Ktari K."/>
            <person name="Nouioui I."/>
            <person name="Morris K."/>
            <person name="Simpson S."/>
            <person name="Abebe-Akele F."/>
            <person name="Thomas K."/>
            <person name="Gtari M."/>
            <person name="Tisa L.S."/>
        </authorList>
    </citation>
    <scope>NUCLEOTIDE SEQUENCE [LARGE SCALE GENOMIC DNA]</scope>
    <source>
        <strain evidence="10">NRRL B-16386</strain>
    </source>
</reference>
<dbReference type="RefSeq" id="WP_076813336.1">
    <property type="nucleotide sequence ID" value="NZ_MOMC01000007.1"/>
</dbReference>
<feature type="domain" description="Peptidase M48" evidence="8">
    <location>
        <begin position="104"/>
        <end position="180"/>
    </location>
</feature>
<keyword evidence="4 6" id="KW-0862">Zinc</keyword>
<comment type="cofactor">
    <cofactor evidence="6">
        <name>Zn(2+)</name>
        <dbReference type="ChEBI" id="CHEBI:29105"/>
    </cofactor>
    <text evidence="6">Binds 1 zinc ion per subunit.</text>
</comment>
<dbReference type="InterPro" id="IPR052173">
    <property type="entry name" value="Beta-lactam_resp_regulator"/>
</dbReference>
<feature type="transmembrane region" description="Helical" evidence="7">
    <location>
        <begin position="31"/>
        <end position="56"/>
    </location>
</feature>
<dbReference type="GO" id="GO:0046872">
    <property type="term" value="F:metal ion binding"/>
    <property type="evidence" value="ECO:0007669"/>
    <property type="project" value="UniProtKB-KW"/>
</dbReference>
<evidence type="ECO:0000256" key="6">
    <source>
        <dbReference type="RuleBase" id="RU003983"/>
    </source>
</evidence>
<evidence type="ECO:0000256" key="5">
    <source>
        <dbReference type="ARBA" id="ARBA00023049"/>
    </source>
</evidence>
<comment type="caution">
    <text evidence="9">The sequence shown here is derived from an EMBL/GenBank/DDBJ whole genome shotgun (WGS) entry which is preliminary data.</text>
</comment>
<dbReference type="GO" id="GO:0004222">
    <property type="term" value="F:metalloendopeptidase activity"/>
    <property type="evidence" value="ECO:0007669"/>
    <property type="project" value="InterPro"/>
</dbReference>
<gene>
    <name evidence="9" type="ORF">BL253_02865</name>
</gene>
<protein>
    <submittedName>
        <fullName evidence="9">Peptidase M48</fullName>
    </submittedName>
</protein>